<gene>
    <name evidence="3" type="ORF">FSP39_008069</name>
</gene>
<dbReference type="AlphaFoldDB" id="A0AA88YHY7"/>
<dbReference type="GO" id="GO:0004800">
    <property type="term" value="F:thyroxine 5'-deiodinase activity"/>
    <property type="evidence" value="ECO:0007669"/>
    <property type="project" value="InterPro"/>
</dbReference>
<sequence length="78" mass="8607">MNNEASTKYAAVPERLYILHDDVIRYVGGTLNIGPGSFKPQEVKGWLEDYVARTRTNISKSQSKEENGMISGPTECGS</sequence>
<comment type="function">
    <text evidence="1">Responsible for the deiodination of T4 (3,5,3',5'-tetraiodothyronine).</text>
</comment>
<keyword evidence="1" id="KW-0560">Oxidoreductase</keyword>
<dbReference type="PANTHER" id="PTHR11781">
    <property type="entry name" value="IODOTHYRONINE DEIODINASE"/>
    <property type="match status" value="1"/>
</dbReference>
<accession>A0AA88YHY7</accession>
<organism evidence="3 4">
    <name type="scientific">Pinctada imbricata</name>
    <name type="common">Atlantic pearl-oyster</name>
    <name type="synonym">Pinctada martensii</name>
    <dbReference type="NCBI Taxonomy" id="66713"/>
    <lineage>
        <taxon>Eukaryota</taxon>
        <taxon>Metazoa</taxon>
        <taxon>Spiralia</taxon>
        <taxon>Lophotrochozoa</taxon>
        <taxon>Mollusca</taxon>
        <taxon>Bivalvia</taxon>
        <taxon>Autobranchia</taxon>
        <taxon>Pteriomorphia</taxon>
        <taxon>Pterioida</taxon>
        <taxon>Pterioidea</taxon>
        <taxon>Pteriidae</taxon>
        <taxon>Pinctada</taxon>
    </lineage>
</organism>
<reference evidence="3" key="1">
    <citation type="submission" date="2019-08" db="EMBL/GenBank/DDBJ databases">
        <title>The improved chromosome-level genome for the pearl oyster Pinctada fucata martensii using PacBio sequencing and Hi-C.</title>
        <authorList>
            <person name="Zheng Z."/>
        </authorList>
    </citation>
    <scope>NUCLEOTIDE SEQUENCE</scope>
    <source>
        <strain evidence="3">ZZ-2019</strain>
        <tissue evidence="3">Adductor muscle</tissue>
    </source>
</reference>
<keyword evidence="4" id="KW-1185">Reference proteome</keyword>
<dbReference type="InterPro" id="IPR000643">
    <property type="entry name" value="Iodothyronine_deiodinase"/>
</dbReference>
<dbReference type="GO" id="GO:0042446">
    <property type="term" value="P:hormone biosynthetic process"/>
    <property type="evidence" value="ECO:0007669"/>
    <property type="project" value="UniProtKB-KW"/>
</dbReference>
<comment type="caution">
    <text evidence="3">The sequence shown here is derived from an EMBL/GenBank/DDBJ whole genome shotgun (WGS) entry which is preliminary data.</text>
</comment>
<proteinExistence type="inferred from homology"/>
<keyword evidence="1" id="KW-0712">Selenocysteine</keyword>
<evidence type="ECO:0000313" key="4">
    <source>
        <dbReference type="Proteomes" id="UP001186944"/>
    </source>
</evidence>
<name>A0AA88YHY7_PINIB</name>
<evidence type="ECO:0000256" key="1">
    <source>
        <dbReference type="RuleBase" id="RU000676"/>
    </source>
</evidence>
<dbReference type="GO" id="GO:0042403">
    <property type="term" value="P:thyroid hormone metabolic process"/>
    <property type="evidence" value="ECO:0007669"/>
    <property type="project" value="TreeGrafter"/>
</dbReference>
<evidence type="ECO:0000256" key="2">
    <source>
        <dbReference type="SAM" id="MobiDB-lite"/>
    </source>
</evidence>
<keyword evidence="1" id="KW-0893">Thyroid hormones biosynthesis</keyword>
<dbReference type="Pfam" id="PF00837">
    <property type="entry name" value="T4_deiodinase"/>
    <property type="match status" value="1"/>
</dbReference>
<dbReference type="PANTHER" id="PTHR11781:SF22">
    <property type="entry name" value="TYPE I IODOTHYRONINE DEIODINASE"/>
    <property type="match status" value="1"/>
</dbReference>
<dbReference type="Gene3D" id="3.40.30.10">
    <property type="entry name" value="Glutaredoxin"/>
    <property type="match status" value="1"/>
</dbReference>
<dbReference type="EMBL" id="VSWD01000003">
    <property type="protein sequence ID" value="KAK3105895.1"/>
    <property type="molecule type" value="Genomic_DNA"/>
</dbReference>
<evidence type="ECO:0000313" key="3">
    <source>
        <dbReference type="EMBL" id="KAK3105895.1"/>
    </source>
</evidence>
<feature type="region of interest" description="Disordered" evidence="2">
    <location>
        <begin position="57"/>
        <end position="78"/>
    </location>
</feature>
<protein>
    <recommendedName>
        <fullName evidence="1">Iodothyronine deiodinase</fullName>
    </recommendedName>
</protein>
<comment type="similarity">
    <text evidence="1">Belongs to the iodothyronine deiodinase family.</text>
</comment>
<dbReference type="Proteomes" id="UP001186944">
    <property type="component" value="Unassembled WGS sequence"/>
</dbReference>